<name>A0A6J8DKH6_MYTCO</name>
<organism evidence="3 4">
    <name type="scientific">Mytilus coruscus</name>
    <name type="common">Sea mussel</name>
    <dbReference type="NCBI Taxonomy" id="42192"/>
    <lineage>
        <taxon>Eukaryota</taxon>
        <taxon>Metazoa</taxon>
        <taxon>Spiralia</taxon>
        <taxon>Lophotrochozoa</taxon>
        <taxon>Mollusca</taxon>
        <taxon>Bivalvia</taxon>
        <taxon>Autobranchia</taxon>
        <taxon>Pteriomorphia</taxon>
        <taxon>Mytilida</taxon>
        <taxon>Mytiloidea</taxon>
        <taxon>Mytilidae</taxon>
        <taxon>Mytilinae</taxon>
        <taxon>Mytilus</taxon>
    </lineage>
</organism>
<evidence type="ECO:0000313" key="3">
    <source>
        <dbReference type="EMBL" id="CAC5408619.1"/>
    </source>
</evidence>
<proteinExistence type="predicted"/>
<evidence type="ECO:0000256" key="1">
    <source>
        <dbReference type="SAM" id="Coils"/>
    </source>
</evidence>
<keyword evidence="4" id="KW-1185">Reference proteome</keyword>
<evidence type="ECO:0000313" key="4">
    <source>
        <dbReference type="Proteomes" id="UP000507470"/>
    </source>
</evidence>
<dbReference type="InterPro" id="IPR001875">
    <property type="entry name" value="DED_dom"/>
</dbReference>
<protein>
    <recommendedName>
        <fullName evidence="2">DED domain-containing protein</fullName>
    </recommendedName>
</protein>
<feature type="coiled-coil region" evidence="1">
    <location>
        <begin position="323"/>
        <end position="350"/>
    </location>
</feature>
<dbReference type="SUPFAM" id="SSF47986">
    <property type="entry name" value="DEATH domain"/>
    <property type="match status" value="1"/>
</dbReference>
<dbReference type="EMBL" id="CACVKT020007578">
    <property type="protein sequence ID" value="CAC5408619.1"/>
    <property type="molecule type" value="Genomic_DNA"/>
</dbReference>
<dbReference type="Gene3D" id="1.10.533.10">
    <property type="entry name" value="Death Domain, Fas"/>
    <property type="match status" value="1"/>
</dbReference>
<reference evidence="3 4" key="1">
    <citation type="submission" date="2020-06" db="EMBL/GenBank/DDBJ databases">
        <authorList>
            <person name="Li R."/>
            <person name="Bekaert M."/>
        </authorList>
    </citation>
    <scope>NUCLEOTIDE SEQUENCE [LARGE SCALE GENOMIC DNA]</scope>
    <source>
        <strain evidence="4">wild</strain>
    </source>
</reference>
<dbReference type="AlphaFoldDB" id="A0A6J8DKH6"/>
<sequence length="483" mass="55873">MDTNKLTLDDIRIIPSDDYALHTFLLKIGDQLTEEDFKKLKFCCAGEGGLTKNVLEKITDYMSLFTHLKERRILTKYNLAPLQAMIWHLGRKDLYKDFLEYCNSQDKTLHFFVPSEHPVNGYRHVDFHIRGTDLFSSDDLEALKAAMSVLLRCPMHHIIIDGIEPTSSIHITFMIPEVCIAILLNLGDQEKKRLCLHGVDRFKVDELLIDCTDFKEGEEKPTLDKDAAVQKILKQNRDLQMDVENYQLAIEQEKEITKEYVSNITDALLELRYAVEICEEEKDEITRKLQNIIDEYDERCSELNKVIEKAHIVTSENFCKDALVDLKDTAEKCEMEKEEIICKLQNIVDESNFGETRNRISEYGCKETLLYSRGDGYLLRSLSQLDKLGIEELEDKSCDIQSQIIEILQTSQACEITSDIVQSVQTERKNLEKLKENIQNLVDVDVFDKVYAAVQRLKKIEDVILVKKRHRTISLTCSSDQEL</sequence>
<dbReference type="Pfam" id="PF01335">
    <property type="entry name" value="DED"/>
    <property type="match status" value="1"/>
</dbReference>
<dbReference type="PROSITE" id="PS50168">
    <property type="entry name" value="DED"/>
    <property type="match status" value="1"/>
</dbReference>
<gene>
    <name evidence="3" type="ORF">MCOR_41994</name>
</gene>
<dbReference type="CDD" id="cd00045">
    <property type="entry name" value="DED"/>
    <property type="match status" value="1"/>
</dbReference>
<dbReference type="SMART" id="SM00031">
    <property type="entry name" value="DED"/>
    <property type="match status" value="1"/>
</dbReference>
<evidence type="ECO:0000259" key="2">
    <source>
        <dbReference type="PROSITE" id="PS50168"/>
    </source>
</evidence>
<dbReference type="InterPro" id="IPR011029">
    <property type="entry name" value="DEATH-like_dom_sf"/>
</dbReference>
<dbReference type="GO" id="GO:0042981">
    <property type="term" value="P:regulation of apoptotic process"/>
    <property type="evidence" value="ECO:0007669"/>
    <property type="project" value="InterPro"/>
</dbReference>
<feature type="domain" description="DED" evidence="2">
    <location>
        <begin position="20"/>
        <end position="100"/>
    </location>
</feature>
<dbReference type="OrthoDB" id="6068040at2759"/>
<feature type="coiled-coil region" evidence="1">
    <location>
        <begin position="229"/>
        <end position="295"/>
    </location>
</feature>
<keyword evidence="1" id="KW-0175">Coiled coil</keyword>
<accession>A0A6J8DKH6</accession>
<dbReference type="Proteomes" id="UP000507470">
    <property type="component" value="Unassembled WGS sequence"/>
</dbReference>